<keyword evidence="2" id="KW-0723">Serine/threonine-protein kinase</keyword>
<dbReference type="Pfam" id="PF00069">
    <property type="entry name" value="Pkinase"/>
    <property type="match status" value="1"/>
</dbReference>
<dbReference type="EC" id="2.7.11.1" evidence="1"/>
<evidence type="ECO:0000256" key="9">
    <source>
        <dbReference type="ARBA" id="ARBA00048679"/>
    </source>
</evidence>
<dbReference type="InterPro" id="IPR017441">
    <property type="entry name" value="Protein_kinase_ATP_BS"/>
</dbReference>
<evidence type="ECO:0000256" key="6">
    <source>
        <dbReference type="ARBA" id="ARBA00022777"/>
    </source>
</evidence>
<feature type="binding site" evidence="10">
    <location>
        <position position="40"/>
    </location>
    <ligand>
        <name>ATP</name>
        <dbReference type="ChEBI" id="CHEBI:30616"/>
    </ligand>
</feature>
<comment type="catalytic activity">
    <reaction evidence="9">
        <text>L-seryl-[protein] + ATP = O-phospho-L-seryl-[protein] + ADP + H(+)</text>
        <dbReference type="Rhea" id="RHEA:17989"/>
        <dbReference type="Rhea" id="RHEA-COMP:9863"/>
        <dbReference type="Rhea" id="RHEA-COMP:11604"/>
        <dbReference type="ChEBI" id="CHEBI:15378"/>
        <dbReference type="ChEBI" id="CHEBI:29999"/>
        <dbReference type="ChEBI" id="CHEBI:30616"/>
        <dbReference type="ChEBI" id="CHEBI:83421"/>
        <dbReference type="ChEBI" id="CHEBI:456216"/>
        <dbReference type="EC" id="2.7.11.1"/>
    </reaction>
</comment>
<reference evidence="16" key="1">
    <citation type="journal article" date="2019" name="Int. J. Syst. Evol. Microbiol.">
        <title>The Global Catalogue of Microorganisms (GCM) 10K type strain sequencing project: providing services to taxonomists for standard genome sequencing and annotation.</title>
        <authorList>
            <consortium name="The Broad Institute Genomics Platform"/>
            <consortium name="The Broad Institute Genome Sequencing Center for Infectious Disease"/>
            <person name="Wu L."/>
            <person name="Ma J."/>
        </authorList>
    </citation>
    <scope>NUCLEOTIDE SEQUENCE [LARGE SCALE GENOMIC DNA]</scope>
    <source>
        <strain evidence="16">JCM 16961</strain>
    </source>
</reference>
<feature type="transmembrane region" description="Helical" evidence="12">
    <location>
        <begin position="373"/>
        <end position="393"/>
    </location>
</feature>
<evidence type="ECO:0000256" key="7">
    <source>
        <dbReference type="ARBA" id="ARBA00022840"/>
    </source>
</evidence>
<evidence type="ECO:0000256" key="11">
    <source>
        <dbReference type="SAM" id="MobiDB-lite"/>
    </source>
</evidence>
<dbReference type="Gene3D" id="1.10.510.10">
    <property type="entry name" value="Transferase(Phosphotransferase) domain 1"/>
    <property type="match status" value="1"/>
</dbReference>
<sequence>MTQNKVLNDRYEVISLIGRGGMADVYRGRDIRLGREVAIKLLRRDMARDPVFQTRFRREAQAVAGLNHPAIVAVYDTGDERVPDEHGHDGQSTVPFIVMEYVDGRTLRDLLKADEVGVDDAVDYTLGVLAALTYSHGKSIVHRDIKPANVMVADDGRVMVMDFGIARALADASATMTQTQAVVGTAQYLSPEQARGETVDVRSDIYSAGCLLFELLTGRPPFVGDSPVAVAYQHVGEAAPSPSALNPDVPRALDTVIARALQKNREDRYPDAAAFAAALEQAHRGADPDATQLHPAVAGHDDDTRTEALAVSSAATAAIPASYAAAPAHQAAHAATPEDAEDHHADALRYDDGSHLGGAPGHRGEDRRRGRGWIVFATIVLVLVLAGGGAYLWNWSQQVQAANAEVSVPAVAGLDPTEAQNRLLDANLRVSGIVEEFSDEVDEGLVVASRPGSGESVRVDSPVELVVSKGPASVEIPDLGGTTESTARATLEDLGLAVDTEMREENSATVPQDRVLSTNPAFGERVQAGSTVQLTLSTGMVSVPDLMVEGLTVEEADALVSDPAVGLSLRVVEEPNSVLSPGTITGQTPEAGGEIEQGGVVQITVATAPDEPAPSDDSPSPSPSESAEASESAADGSGSAGNSDEAPGRSDAPGQTKRPDEG</sequence>
<dbReference type="CDD" id="cd14014">
    <property type="entry name" value="STKc_PknB_like"/>
    <property type="match status" value="1"/>
</dbReference>
<dbReference type="Gene3D" id="3.30.200.20">
    <property type="entry name" value="Phosphorylase Kinase, domain 1"/>
    <property type="match status" value="1"/>
</dbReference>
<feature type="domain" description="Protein kinase" evidence="13">
    <location>
        <begin position="11"/>
        <end position="297"/>
    </location>
</feature>
<dbReference type="InterPro" id="IPR005543">
    <property type="entry name" value="PASTA_dom"/>
</dbReference>
<dbReference type="PROSITE" id="PS50011">
    <property type="entry name" value="PROTEIN_KINASE_DOM"/>
    <property type="match status" value="1"/>
</dbReference>
<dbReference type="SUPFAM" id="SSF56112">
    <property type="entry name" value="Protein kinase-like (PK-like)"/>
    <property type="match status" value="1"/>
</dbReference>
<protein>
    <recommendedName>
        <fullName evidence="1">non-specific serine/threonine protein kinase</fullName>
        <ecNumber evidence="1">2.7.11.1</ecNumber>
    </recommendedName>
</protein>
<dbReference type="NCBIfam" id="NF033483">
    <property type="entry name" value="PknB_PASTA_kin"/>
    <property type="match status" value="1"/>
</dbReference>
<dbReference type="Pfam" id="PF03793">
    <property type="entry name" value="PASTA"/>
    <property type="match status" value="3"/>
</dbReference>
<proteinExistence type="predicted"/>
<dbReference type="SMART" id="SM00740">
    <property type="entry name" value="PASTA"/>
    <property type="match status" value="3"/>
</dbReference>
<dbReference type="SMART" id="SM00220">
    <property type="entry name" value="S_TKc"/>
    <property type="match status" value="1"/>
</dbReference>
<keyword evidence="6" id="KW-0418">Kinase</keyword>
<name>A0ABP7DL62_9MICC</name>
<dbReference type="EMBL" id="BAABCJ010000005">
    <property type="protein sequence ID" value="GAA3706236.1"/>
    <property type="molecule type" value="Genomic_DNA"/>
</dbReference>
<evidence type="ECO:0000256" key="3">
    <source>
        <dbReference type="ARBA" id="ARBA00022679"/>
    </source>
</evidence>
<evidence type="ECO:0000259" key="14">
    <source>
        <dbReference type="PROSITE" id="PS51178"/>
    </source>
</evidence>
<keyword evidence="5 10" id="KW-0547">Nucleotide-binding</keyword>
<dbReference type="PANTHER" id="PTHR43289:SF6">
    <property type="entry name" value="SERINE_THREONINE-PROTEIN KINASE NEKL-3"/>
    <property type="match status" value="1"/>
</dbReference>
<accession>A0ABP7DL62</accession>
<evidence type="ECO:0000256" key="4">
    <source>
        <dbReference type="ARBA" id="ARBA00022737"/>
    </source>
</evidence>
<dbReference type="PROSITE" id="PS51178">
    <property type="entry name" value="PASTA"/>
    <property type="match status" value="3"/>
</dbReference>
<feature type="compositionally biased region" description="Low complexity" evidence="11">
    <location>
        <begin position="615"/>
        <end position="645"/>
    </location>
</feature>
<evidence type="ECO:0000256" key="12">
    <source>
        <dbReference type="SAM" id="Phobius"/>
    </source>
</evidence>
<evidence type="ECO:0000256" key="8">
    <source>
        <dbReference type="ARBA" id="ARBA00047899"/>
    </source>
</evidence>
<keyword evidence="3" id="KW-0808">Transferase</keyword>
<dbReference type="Gene3D" id="3.30.10.20">
    <property type="match status" value="3"/>
</dbReference>
<dbReference type="PROSITE" id="PS00107">
    <property type="entry name" value="PROTEIN_KINASE_ATP"/>
    <property type="match status" value="1"/>
</dbReference>
<dbReference type="InterPro" id="IPR011009">
    <property type="entry name" value="Kinase-like_dom_sf"/>
</dbReference>
<evidence type="ECO:0000259" key="13">
    <source>
        <dbReference type="PROSITE" id="PS50011"/>
    </source>
</evidence>
<evidence type="ECO:0000313" key="16">
    <source>
        <dbReference type="Proteomes" id="UP001501536"/>
    </source>
</evidence>
<keyword evidence="12" id="KW-0472">Membrane</keyword>
<comment type="caution">
    <text evidence="15">The sequence shown here is derived from an EMBL/GenBank/DDBJ whole genome shotgun (WGS) entry which is preliminary data.</text>
</comment>
<evidence type="ECO:0000256" key="2">
    <source>
        <dbReference type="ARBA" id="ARBA00022527"/>
    </source>
</evidence>
<gene>
    <name evidence="15" type="ORF">GCM10022377_19970</name>
</gene>
<evidence type="ECO:0000256" key="5">
    <source>
        <dbReference type="ARBA" id="ARBA00022741"/>
    </source>
</evidence>
<evidence type="ECO:0000256" key="10">
    <source>
        <dbReference type="PROSITE-ProRule" id="PRU10141"/>
    </source>
</evidence>
<evidence type="ECO:0000256" key="1">
    <source>
        <dbReference type="ARBA" id="ARBA00012513"/>
    </source>
</evidence>
<comment type="catalytic activity">
    <reaction evidence="8">
        <text>L-threonyl-[protein] + ATP = O-phospho-L-threonyl-[protein] + ADP + H(+)</text>
        <dbReference type="Rhea" id="RHEA:46608"/>
        <dbReference type="Rhea" id="RHEA-COMP:11060"/>
        <dbReference type="Rhea" id="RHEA-COMP:11605"/>
        <dbReference type="ChEBI" id="CHEBI:15378"/>
        <dbReference type="ChEBI" id="CHEBI:30013"/>
        <dbReference type="ChEBI" id="CHEBI:30616"/>
        <dbReference type="ChEBI" id="CHEBI:61977"/>
        <dbReference type="ChEBI" id="CHEBI:456216"/>
        <dbReference type="EC" id="2.7.11.1"/>
    </reaction>
</comment>
<keyword evidence="7 10" id="KW-0067">ATP-binding</keyword>
<keyword evidence="16" id="KW-1185">Reference proteome</keyword>
<dbReference type="RefSeq" id="WP_344883811.1">
    <property type="nucleotide sequence ID" value="NZ_BAABCJ010000005.1"/>
</dbReference>
<feature type="domain" description="PASTA" evidence="14">
    <location>
        <begin position="470"/>
        <end position="538"/>
    </location>
</feature>
<feature type="domain" description="PASTA" evidence="14">
    <location>
        <begin position="539"/>
        <end position="607"/>
    </location>
</feature>
<dbReference type="InterPro" id="IPR000719">
    <property type="entry name" value="Prot_kinase_dom"/>
</dbReference>
<dbReference type="Proteomes" id="UP001501536">
    <property type="component" value="Unassembled WGS sequence"/>
</dbReference>
<organism evidence="15 16">
    <name type="scientific">Zhihengliuella alba</name>
    <dbReference type="NCBI Taxonomy" id="547018"/>
    <lineage>
        <taxon>Bacteria</taxon>
        <taxon>Bacillati</taxon>
        <taxon>Actinomycetota</taxon>
        <taxon>Actinomycetes</taxon>
        <taxon>Micrococcales</taxon>
        <taxon>Micrococcaceae</taxon>
        <taxon>Zhihengliuella</taxon>
    </lineage>
</organism>
<keyword evidence="12" id="KW-0812">Transmembrane</keyword>
<keyword evidence="12" id="KW-1133">Transmembrane helix</keyword>
<feature type="region of interest" description="Disordered" evidence="11">
    <location>
        <begin position="605"/>
        <end position="662"/>
    </location>
</feature>
<dbReference type="InterPro" id="IPR008271">
    <property type="entry name" value="Ser/Thr_kinase_AS"/>
</dbReference>
<dbReference type="PANTHER" id="PTHR43289">
    <property type="entry name" value="MITOGEN-ACTIVATED PROTEIN KINASE KINASE KINASE 20-RELATED"/>
    <property type="match status" value="1"/>
</dbReference>
<dbReference type="CDD" id="cd06577">
    <property type="entry name" value="PASTA_pknB"/>
    <property type="match status" value="3"/>
</dbReference>
<dbReference type="PROSITE" id="PS00108">
    <property type="entry name" value="PROTEIN_KINASE_ST"/>
    <property type="match status" value="1"/>
</dbReference>
<evidence type="ECO:0000313" key="15">
    <source>
        <dbReference type="EMBL" id="GAA3706236.1"/>
    </source>
</evidence>
<feature type="domain" description="PASTA" evidence="14">
    <location>
        <begin position="402"/>
        <end position="469"/>
    </location>
</feature>
<keyword evidence="4" id="KW-0677">Repeat</keyword>